<dbReference type="GeneID" id="117569163"/>
<evidence type="ECO:0000256" key="10">
    <source>
        <dbReference type="SAM" id="SignalP"/>
    </source>
</evidence>
<dbReference type="CTD" id="44679"/>
<dbReference type="SUPFAM" id="SSF49899">
    <property type="entry name" value="Concanavalin A-like lectins/glucanases"/>
    <property type="match status" value="1"/>
</dbReference>
<evidence type="ECO:0000313" key="13">
    <source>
        <dbReference type="RefSeq" id="XP_034106117.1"/>
    </source>
</evidence>
<sequence length="528" mass="59223">MQATGSKLLLPTICKFLAIFCIIVQANYVAANVNPSAIGVHRRFEYKYSFKPPYLAQKDGTVPFWEYGGNAIASAESVRVAPSLRSQKGAIWTKSQTNFDWWDVEIVFRVTGRGRIGADGLAFWYTTEKGDYNGPVFGSSDRWNGLAIIFDSFDNDNKHNNPYISAVLNDGTKQYDHTNDGTTQLLSGCLRDFRNKPFPTRARIEYYNNVLTVLIHNGMTNNNDDYEMCLRADGVQLPKNGYFGISAATGGLADDHDVFHFLTTSLHAAGQVQEPPKVDNQEKLTQEYKEYQEKLEKQKQEYKKEHPDEAHKDEEEWEEFYESENQRELRQIWQGQSQIAEHLRELSRKVDEIIGRQENTLSLVSRGFAASAGQALPPPAAGQVPVQQLPAVTGAVTRQDVDLLIANQNILLSTIREIRQLAGDINVRTDNIQINQKNAPTAQIQSTGYDVQTLIAEMRDGMNQVKQGISHVGQRLGMPQGSAQTAPCPTGNCVGVTLFLSVTVVQLLLVFIYNIFKNRSEAQAKKFY</sequence>
<dbReference type="FunFam" id="2.60.120.200:FF:000028">
    <property type="entry name" value="Blast:Protein ERGIC-53"/>
    <property type="match status" value="1"/>
</dbReference>
<keyword evidence="2 9" id="KW-0812">Transmembrane</keyword>
<dbReference type="PROSITE" id="PS51328">
    <property type="entry name" value="L_LECTIN_LIKE"/>
    <property type="match status" value="1"/>
</dbReference>
<feature type="region of interest" description="Disordered" evidence="8">
    <location>
        <begin position="298"/>
        <end position="320"/>
    </location>
</feature>
<evidence type="ECO:0000256" key="7">
    <source>
        <dbReference type="ARBA" id="ARBA00023157"/>
    </source>
</evidence>
<dbReference type="Proteomes" id="UP000515160">
    <property type="component" value="Chromosome 3"/>
</dbReference>
<feature type="signal peptide" evidence="10">
    <location>
        <begin position="1"/>
        <end position="31"/>
    </location>
</feature>
<dbReference type="PANTHER" id="PTHR12223">
    <property type="entry name" value="VESICULAR MANNOSE-BINDING LECTIN"/>
    <property type="match status" value="1"/>
</dbReference>
<evidence type="ECO:0000256" key="5">
    <source>
        <dbReference type="ARBA" id="ARBA00022989"/>
    </source>
</evidence>
<dbReference type="GO" id="GO:0033116">
    <property type="term" value="C:endoplasmic reticulum-Golgi intermediate compartment membrane"/>
    <property type="evidence" value="ECO:0007669"/>
    <property type="project" value="UniProtKB-SubCell"/>
</dbReference>
<keyword evidence="6 9" id="KW-0472">Membrane</keyword>
<accession>A0A6P8YFG9</accession>
<dbReference type="OrthoDB" id="10265193at2759"/>
<evidence type="ECO:0000256" key="1">
    <source>
        <dbReference type="ARBA" id="ARBA00004151"/>
    </source>
</evidence>
<dbReference type="GO" id="GO:0005789">
    <property type="term" value="C:endoplasmic reticulum membrane"/>
    <property type="evidence" value="ECO:0007669"/>
    <property type="project" value="TreeGrafter"/>
</dbReference>
<keyword evidence="7" id="KW-1015">Disulfide bond</keyword>
<keyword evidence="5 9" id="KW-1133">Transmembrane helix</keyword>
<feature type="transmembrane region" description="Helical" evidence="9">
    <location>
        <begin position="494"/>
        <end position="516"/>
    </location>
</feature>
<comment type="subcellular location">
    <subcellularLocation>
        <location evidence="1">Endoplasmic reticulum-Golgi intermediate compartment membrane</location>
        <topology evidence="1">Single-pass type I membrane protein</topology>
    </subcellularLocation>
</comment>
<keyword evidence="4" id="KW-0430">Lectin</keyword>
<feature type="chain" id="PRO_5027681063" evidence="10">
    <location>
        <begin position="32"/>
        <end position="528"/>
    </location>
</feature>
<dbReference type="InterPro" id="IPR013320">
    <property type="entry name" value="ConA-like_dom_sf"/>
</dbReference>
<dbReference type="Pfam" id="PF03388">
    <property type="entry name" value="Lectin_leg-like"/>
    <property type="match status" value="1"/>
</dbReference>
<feature type="compositionally biased region" description="Basic and acidic residues" evidence="8">
    <location>
        <begin position="298"/>
        <end position="314"/>
    </location>
</feature>
<dbReference type="RefSeq" id="XP_034106117.1">
    <property type="nucleotide sequence ID" value="XM_034250226.2"/>
</dbReference>
<evidence type="ECO:0000256" key="9">
    <source>
        <dbReference type="SAM" id="Phobius"/>
    </source>
</evidence>
<proteinExistence type="predicted"/>
<dbReference type="GO" id="GO:0005537">
    <property type="term" value="F:D-mannose binding"/>
    <property type="evidence" value="ECO:0007669"/>
    <property type="project" value="TreeGrafter"/>
</dbReference>
<reference evidence="13" key="1">
    <citation type="submission" date="2025-08" db="UniProtKB">
        <authorList>
            <consortium name="RefSeq"/>
        </authorList>
    </citation>
    <scope>IDENTIFICATION</scope>
    <source>
        <strain evidence="13">15112-1751.03</strain>
        <tissue evidence="13">Whole Adult</tissue>
    </source>
</reference>
<evidence type="ECO:0000256" key="3">
    <source>
        <dbReference type="ARBA" id="ARBA00022729"/>
    </source>
</evidence>
<keyword evidence="12" id="KW-1185">Reference proteome</keyword>
<evidence type="ECO:0000313" key="12">
    <source>
        <dbReference type="Proteomes" id="UP000515160"/>
    </source>
</evidence>
<gene>
    <name evidence="13" type="primary">LOC117569163</name>
</gene>
<dbReference type="AlphaFoldDB" id="A0A6P8YFG9"/>
<dbReference type="GO" id="GO:0000139">
    <property type="term" value="C:Golgi membrane"/>
    <property type="evidence" value="ECO:0007669"/>
    <property type="project" value="TreeGrafter"/>
</dbReference>
<dbReference type="GO" id="GO:0006888">
    <property type="term" value="P:endoplasmic reticulum to Golgi vesicle-mediated transport"/>
    <property type="evidence" value="ECO:0007669"/>
    <property type="project" value="TreeGrafter"/>
</dbReference>
<dbReference type="Gene3D" id="2.60.120.200">
    <property type="match status" value="1"/>
</dbReference>
<dbReference type="GO" id="GO:0030134">
    <property type="term" value="C:COPII-coated ER to Golgi transport vesicle"/>
    <property type="evidence" value="ECO:0007669"/>
    <property type="project" value="TreeGrafter"/>
</dbReference>
<dbReference type="PANTHER" id="PTHR12223:SF28">
    <property type="entry name" value="LECTIN, MANNOSE BINDING 1 LIKE"/>
    <property type="match status" value="1"/>
</dbReference>
<evidence type="ECO:0000259" key="11">
    <source>
        <dbReference type="PROSITE" id="PS51328"/>
    </source>
</evidence>
<protein>
    <submittedName>
        <fullName evidence="13">Protein ERGIC-53</fullName>
    </submittedName>
</protein>
<keyword evidence="3 10" id="KW-0732">Signal</keyword>
<organism evidence="12 13">
    <name type="scientific">Drosophila albomicans</name>
    <name type="common">Fruit fly</name>
    <dbReference type="NCBI Taxonomy" id="7291"/>
    <lineage>
        <taxon>Eukaryota</taxon>
        <taxon>Metazoa</taxon>
        <taxon>Ecdysozoa</taxon>
        <taxon>Arthropoda</taxon>
        <taxon>Hexapoda</taxon>
        <taxon>Insecta</taxon>
        <taxon>Pterygota</taxon>
        <taxon>Neoptera</taxon>
        <taxon>Endopterygota</taxon>
        <taxon>Diptera</taxon>
        <taxon>Brachycera</taxon>
        <taxon>Muscomorpha</taxon>
        <taxon>Ephydroidea</taxon>
        <taxon>Drosophilidae</taxon>
        <taxon>Drosophila</taxon>
    </lineage>
</organism>
<name>A0A6P8YFG9_DROAB</name>
<feature type="domain" description="L-type lectin-like" evidence="11">
    <location>
        <begin position="42"/>
        <end position="266"/>
    </location>
</feature>
<dbReference type="InterPro" id="IPR005052">
    <property type="entry name" value="Lectin_leg"/>
</dbReference>
<evidence type="ECO:0000256" key="8">
    <source>
        <dbReference type="SAM" id="MobiDB-lite"/>
    </source>
</evidence>
<evidence type="ECO:0000256" key="2">
    <source>
        <dbReference type="ARBA" id="ARBA00022692"/>
    </source>
</evidence>
<dbReference type="CDD" id="cd06902">
    <property type="entry name" value="lectin_ERGIC-53_ERGL"/>
    <property type="match status" value="1"/>
</dbReference>
<evidence type="ECO:0000256" key="6">
    <source>
        <dbReference type="ARBA" id="ARBA00023136"/>
    </source>
</evidence>
<evidence type="ECO:0000256" key="4">
    <source>
        <dbReference type="ARBA" id="ARBA00022734"/>
    </source>
</evidence>
<dbReference type="InterPro" id="IPR051136">
    <property type="entry name" value="Intracellular_Lectin-GPT"/>
</dbReference>